<dbReference type="CDD" id="cd00093">
    <property type="entry name" value="HTH_XRE"/>
    <property type="match status" value="1"/>
</dbReference>
<sequence length="100" mass="11077">MYNQNFTENVNWLLAARQWSKTELHKRAAVSLAFVSDITAGKGNPSVEVMEKICGALDVPLPLLLLPNKDLRYIVELYEALRKGHGSAGIENSLGKEPPE</sequence>
<name>A0ABR6TH59_9PSED</name>
<organism evidence="2 3">
    <name type="scientific">Pseudomonas cremoris</name>
    <dbReference type="NCBI Taxonomy" id="2724178"/>
    <lineage>
        <taxon>Bacteria</taxon>
        <taxon>Pseudomonadati</taxon>
        <taxon>Pseudomonadota</taxon>
        <taxon>Gammaproteobacteria</taxon>
        <taxon>Pseudomonadales</taxon>
        <taxon>Pseudomonadaceae</taxon>
        <taxon>Pseudomonas</taxon>
    </lineage>
</organism>
<accession>A0ABR6TH59</accession>
<reference evidence="2 3" key="1">
    <citation type="submission" date="2020-04" db="EMBL/GenBank/DDBJ databases">
        <title>Pseudomonas crami sp. nov., a novel proteolytic bacterial species isolated from cream.</title>
        <authorList>
            <person name="Hofmann K."/>
            <person name="Woller A."/>
            <person name="Huptas C."/>
            <person name="Wenning M."/>
            <person name="Scherer S."/>
            <person name="Doll E.V."/>
        </authorList>
    </citation>
    <scope>NUCLEOTIDE SEQUENCE [LARGE SCALE GENOMIC DNA]</scope>
    <source>
        <strain evidence="2 3">WS 5096</strain>
    </source>
</reference>
<dbReference type="EMBL" id="JAAXCZ010000026">
    <property type="protein sequence ID" value="MBC2385275.1"/>
    <property type="molecule type" value="Genomic_DNA"/>
</dbReference>
<keyword evidence="3" id="KW-1185">Reference proteome</keyword>
<protein>
    <submittedName>
        <fullName evidence="2">Helix-turn-helix domain-containing protein</fullName>
    </submittedName>
</protein>
<evidence type="ECO:0000313" key="3">
    <source>
        <dbReference type="Proteomes" id="UP000534677"/>
    </source>
</evidence>
<dbReference type="Gene3D" id="1.10.260.40">
    <property type="entry name" value="lambda repressor-like DNA-binding domains"/>
    <property type="match status" value="1"/>
</dbReference>
<dbReference type="InterPro" id="IPR001387">
    <property type="entry name" value="Cro/C1-type_HTH"/>
</dbReference>
<evidence type="ECO:0000313" key="2">
    <source>
        <dbReference type="EMBL" id="MBC2385275.1"/>
    </source>
</evidence>
<evidence type="ECO:0000259" key="1">
    <source>
        <dbReference type="PROSITE" id="PS50943"/>
    </source>
</evidence>
<proteinExistence type="predicted"/>
<gene>
    <name evidence="2" type="ORF">HF209_30435</name>
</gene>
<dbReference type="Pfam" id="PF01381">
    <property type="entry name" value="HTH_3"/>
    <property type="match status" value="1"/>
</dbReference>
<dbReference type="RefSeq" id="WP_185710728.1">
    <property type="nucleotide sequence ID" value="NZ_JAAXCZ010000026.1"/>
</dbReference>
<dbReference type="SUPFAM" id="SSF47413">
    <property type="entry name" value="lambda repressor-like DNA-binding domains"/>
    <property type="match status" value="1"/>
</dbReference>
<dbReference type="SMART" id="SM00530">
    <property type="entry name" value="HTH_XRE"/>
    <property type="match status" value="1"/>
</dbReference>
<feature type="domain" description="HTH cro/C1-type" evidence="1">
    <location>
        <begin position="16"/>
        <end position="64"/>
    </location>
</feature>
<dbReference type="PROSITE" id="PS50943">
    <property type="entry name" value="HTH_CROC1"/>
    <property type="match status" value="1"/>
</dbReference>
<dbReference type="InterPro" id="IPR010982">
    <property type="entry name" value="Lambda_DNA-bd_dom_sf"/>
</dbReference>
<comment type="caution">
    <text evidence="2">The sequence shown here is derived from an EMBL/GenBank/DDBJ whole genome shotgun (WGS) entry which is preliminary data.</text>
</comment>
<dbReference type="Proteomes" id="UP000534677">
    <property type="component" value="Unassembled WGS sequence"/>
</dbReference>